<evidence type="ECO:0000256" key="4">
    <source>
        <dbReference type="ARBA" id="ARBA00023239"/>
    </source>
</evidence>
<dbReference type="GO" id="GO:0030170">
    <property type="term" value="F:pyridoxal phosphate binding"/>
    <property type="evidence" value="ECO:0007669"/>
    <property type="project" value="InterPro"/>
</dbReference>
<evidence type="ECO:0000256" key="5">
    <source>
        <dbReference type="ARBA" id="ARBA00047517"/>
    </source>
</evidence>
<dbReference type="InterPro" id="IPR000277">
    <property type="entry name" value="Cys/Met-Metab_PyrdxlP-dep_enz"/>
</dbReference>
<sequence length="398" mass="42789">MSHGHDDRTGSDNGLRTATKVVHSGRDPKRFDGFVNTPVVRGSTVLSATYDDLIHHRGRYSYGRRGNPTTESFEIALMALEGGDGVALTPSGLSACSISLLSVLGAGDHLLMVDTAYRPTRTFCDQVLKRLGVETSYYDPLVGAGIAGLIRDNTRAIFLESPGSQSFEMQDVPAITAVARARGITTLIDNTWATPLFFKPHAFGVDISIQAGTKYIGGHADLNLGTISAVGAAWKKVIATHGTLGITISPDDAALGARGLRTLAVRLAHHQRSGLEMAHWLQDRPEVSRVLHPALPTDPGHAIWKRDFTGATGLFSLILKEVPERAVAAFFDALALFGMGYSWGGYESLAIPFDCRDYRTATVWDVEGPGVRLHIGLEDVADLKADLDQAFAKLRAAA</sequence>
<evidence type="ECO:0000256" key="6">
    <source>
        <dbReference type="PIRSR" id="PIRSR001434-2"/>
    </source>
</evidence>
<dbReference type="FunFam" id="3.40.640.10:FF:000046">
    <property type="entry name" value="Cystathionine gamma-lyase"/>
    <property type="match status" value="1"/>
</dbReference>
<dbReference type="InterPro" id="IPR006233">
    <property type="entry name" value="Cys_b_lyase_bac"/>
</dbReference>
<evidence type="ECO:0000313" key="9">
    <source>
        <dbReference type="Proteomes" id="UP000305131"/>
    </source>
</evidence>
<accession>A0A6C1KT02</accession>
<evidence type="ECO:0000313" key="8">
    <source>
        <dbReference type="EMBL" id="TLX43486.1"/>
    </source>
</evidence>
<organism evidence="8 9">
    <name type="scientific">Xanthobacter autotrophicus</name>
    <dbReference type="NCBI Taxonomy" id="280"/>
    <lineage>
        <taxon>Bacteria</taxon>
        <taxon>Pseudomonadati</taxon>
        <taxon>Pseudomonadota</taxon>
        <taxon>Alphaproteobacteria</taxon>
        <taxon>Hyphomicrobiales</taxon>
        <taxon>Xanthobacteraceae</taxon>
        <taxon>Xanthobacter</taxon>
    </lineage>
</organism>
<comment type="similarity">
    <text evidence="2 7">Belongs to the trans-sulfuration enzymes family.</text>
</comment>
<dbReference type="PANTHER" id="PTHR43500:SF1">
    <property type="entry name" value="CYSTATHIONINE BETA-LYASE-RELATED"/>
    <property type="match status" value="1"/>
</dbReference>
<name>A0A6C1KT02_XANAU</name>
<keyword evidence="3 6" id="KW-0663">Pyridoxal phosphate</keyword>
<comment type="caution">
    <text evidence="8">The sequence shown here is derived from an EMBL/GenBank/DDBJ whole genome shotgun (WGS) entry which is preliminary data.</text>
</comment>
<dbReference type="GO" id="GO:0019450">
    <property type="term" value="P:L-cysteine catabolic process to pyruvate"/>
    <property type="evidence" value="ECO:0007669"/>
    <property type="project" value="TreeGrafter"/>
</dbReference>
<dbReference type="Gene3D" id="3.90.1150.10">
    <property type="entry name" value="Aspartate Aminotransferase, domain 1"/>
    <property type="match status" value="1"/>
</dbReference>
<reference evidence="8 9" key="1">
    <citation type="submission" date="2019-05" db="EMBL/GenBank/DDBJ databases">
        <authorList>
            <person name="Zhou X."/>
        </authorList>
    </citation>
    <scope>NUCLEOTIDE SEQUENCE [LARGE SCALE GENOMIC DNA]</scope>
    <source>
        <strain evidence="8 9">DSM 432</strain>
    </source>
</reference>
<dbReference type="GeneID" id="95772815"/>
<evidence type="ECO:0000256" key="2">
    <source>
        <dbReference type="ARBA" id="ARBA00009077"/>
    </source>
</evidence>
<dbReference type="OrthoDB" id="9790858at2"/>
<dbReference type="PIRSF" id="PIRSF001434">
    <property type="entry name" value="CGS"/>
    <property type="match status" value="1"/>
</dbReference>
<feature type="modified residue" description="N6-(pyridoxal phosphate)lysine" evidence="6">
    <location>
        <position position="214"/>
    </location>
</feature>
<dbReference type="AlphaFoldDB" id="A0A6C1KT02"/>
<comment type="cofactor">
    <cofactor evidence="1 7">
        <name>pyridoxal 5'-phosphate</name>
        <dbReference type="ChEBI" id="CHEBI:597326"/>
    </cofactor>
</comment>
<dbReference type="GO" id="GO:0047804">
    <property type="term" value="F:cysteine-S-conjugate beta-lyase activity"/>
    <property type="evidence" value="ECO:0007669"/>
    <property type="project" value="InterPro"/>
</dbReference>
<dbReference type="EC" id="4.4.1.8" evidence="8"/>
<dbReference type="SUPFAM" id="SSF53383">
    <property type="entry name" value="PLP-dependent transferases"/>
    <property type="match status" value="1"/>
</dbReference>
<evidence type="ECO:0000256" key="3">
    <source>
        <dbReference type="ARBA" id="ARBA00022898"/>
    </source>
</evidence>
<evidence type="ECO:0000256" key="7">
    <source>
        <dbReference type="RuleBase" id="RU362118"/>
    </source>
</evidence>
<gene>
    <name evidence="8" type="primary">metC</name>
    <name evidence="8" type="ORF">FBQ73_04995</name>
</gene>
<comment type="catalytic activity">
    <reaction evidence="5">
        <text>L,L-cystathionine + H2O = L-homocysteine + pyruvate + NH4(+)</text>
        <dbReference type="Rhea" id="RHEA:13965"/>
        <dbReference type="ChEBI" id="CHEBI:15361"/>
        <dbReference type="ChEBI" id="CHEBI:15377"/>
        <dbReference type="ChEBI" id="CHEBI:28938"/>
        <dbReference type="ChEBI" id="CHEBI:58161"/>
        <dbReference type="ChEBI" id="CHEBI:58199"/>
    </reaction>
</comment>
<dbReference type="InterPro" id="IPR015424">
    <property type="entry name" value="PyrdxlP-dep_Trfase"/>
</dbReference>
<dbReference type="RefSeq" id="WP_138398408.1">
    <property type="nucleotide sequence ID" value="NZ_JBAFVI010000001.1"/>
</dbReference>
<dbReference type="NCBIfam" id="TIGR01324">
    <property type="entry name" value="cysta_beta_ly_B"/>
    <property type="match status" value="1"/>
</dbReference>
<dbReference type="InterPro" id="IPR015422">
    <property type="entry name" value="PyrdxlP-dep_Trfase_small"/>
</dbReference>
<dbReference type="Gene3D" id="3.40.640.10">
    <property type="entry name" value="Type I PLP-dependent aspartate aminotransferase-like (Major domain)"/>
    <property type="match status" value="1"/>
</dbReference>
<evidence type="ECO:0000256" key="1">
    <source>
        <dbReference type="ARBA" id="ARBA00001933"/>
    </source>
</evidence>
<dbReference type="Proteomes" id="UP000305131">
    <property type="component" value="Unassembled WGS sequence"/>
</dbReference>
<proteinExistence type="inferred from homology"/>
<keyword evidence="4 8" id="KW-0456">Lyase</keyword>
<dbReference type="EMBL" id="VAUP01000015">
    <property type="protein sequence ID" value="TLX43486.1"/>
    <property type="molecule type" value="Genomic_DNA"/>
</dbReference>
<dbReference type="PANTHER" id="PTHR43500">
    <property type="entry name" value="CYSTATHIONINE BETA-LYASE-RELATED"/>
    <property type="match status" value="1"/>
</dbReference>
<dbReference type="GO" id="GO:0019346">
    <property type="term" value="P:transsulfuration"/>
    <property type="evidence" value="ECO:0007669"/>
    <property type="project" value="InterPro"/>
</dbReference>
<dbReference type="Pfam" id="PF01053">
    <property type="entry name" value="Cys_Met_Meta_PP"/>
    <property type="match status" value="1"/>
</dbReference>
<protein>
    <submittedName>
        <fullName evidence="8">Cystathionine beta-lyase</fullName>
        <ecNumber evidence="8">4.4.1.8</ecNumber>
    </submittedName>
</protein>
<dbReference type="InterPro" id="IPR015421">
    <property type="entry name" value="PyrdxlP-dep_Trfase_major"/>
</dbReference>